<evidence type="ECO:0000256" key="3">
    <source>
        <dbReference type="ARBA" id="ARBA00022989"/>
    </source>
</evidence>
<sequence>MRRASVLTHDIKGVINVALSKELCTTAGTRMNRVLTLLFAVAGGAAVGNLYYAQPLLGDIADSLHVSEGSTGLLVTAVQVGYALGIVLLVPLGDRRDRRRLVPSLMVACAAALAICSVAPGVPVLAAAFVAMGVTTVSGQVLVAFAGDLAADADRGRVVGVVVSGLVTGILVARVVSGLIAEVAGWRAVYVVAACVMVVLAVVLYRVTPSLPARTTVPYRQLLRSTASLLKEPVLRVAVAFGSIGFATFTMFWTALTFLLSGPPHDWSTARIGLLGVVGLVGSLAAQGSGRLHDRGWSVPVTGWSWALAIVAWLCGMAGAHDFAWLIVSILALDVATQSRNILNQARVLALSPEARSRVNTVYVCGNFCGGALGSTVATALWAVGGWSAICWTGAGLSALGALVWARTRTLMAAETAQAN</sequence>
<dbReference type="PANTHER" id="PTHR42910">
    <property type="entry name" value="TRANSPORTER SCO4007-RELATED"/>
    <property type="match status" value="1"/>
</dbReference>
<feature type="domain" description="Major facilitator superfamily (MFS) profile" evidence="6">
    <location>
        <begin position="32"/>
        <end position="413"/>
    </location>
</feature>
<evidence type="ECO:0000256" key="1">
    <source>
        <dbReference type="ARBA" id="ARBA00004651"/>
    </source>
</evidence>
<dbReference type="PANTHER" id="PTHR42910:SF1">
    <property type="entry name" value="MAJOR FACILITATOR SUPERFAMILY (MFS) PROFILE DOMAIN-CONTAINING PROTEIN"/>
    <property type="match status" value="1"/>
</dbReference>
<evidence type="ECO:0000256" key="2">
    <source>
        <dbReference type="ARBA" id="ARBA00022692"/>
    </source>
</evidence>
<feature type="transmembrane region" description="Helical" evidence="5">
    <location>
        <begin position="268"/>
        <end position="286"/>
    </location>
</feature>
<dbReference type="Pfam" id="PF07690">
    <property type="entry name" value="MFS_1"/>
    <property type="match status" value="1"/>
</dbReference>
<feature type="transmembrane region" description="Helical" evidence="5">
    <location>
        <begin position="187"/>
        <end position="205"/>
    </location>
</feature>
<organism evidence="7 8">
    <name type="scientific">Streptomyces flaveolus</name>
    <dbReference type="NCBI Taxonomy" id="67297"/>
    <lineage>
        <taxon>Bacteria</taxon>
        <taxon>Bacillati</taxon>
        <taxon>Actinomycetota</taxon>
        <taxon>Actinomycetes</taxon>
        <taxon>Kitasatosporales</taxon>
        <taxon>Streptomycetaceae</taxon>
        <taxon>Streptomyces</taxon>
    </lineage>
</organism>
<feature type="transmembrane region" description="Helical" evidence="5">
    <location>
        <begin position="72"/>
        <end position="90"/>
    </location>
</feature>
<comment type="subcellular location">
    <subcellularLocation>
        <location evidence="1">Cell membrane</location>
        <topology evidence="1">Multi-pass membrane protein</topology>
    </subcellularLocation>
</comment>
<dbReference type="RefSeq" id="WP_199820065.1">
    <property type="nucleotide sequence ID" value="NZ_JBEXDP010000081.1"/>
</dbReference>
<dbReference type="Gene3D" id="1.20.1250.20">
    <property type="entry name" value="MFS general substrate transporter like domains"/>
    <property type="match status" value="1"/>
</dbReference>
<evidence type="ECO:0000256" key="4">
    <source>
        <dbReference type="ARBA" id="ARBA00023136"/>
    </source>
</evidence>
<proteinExistence type="predicted"/>
<keyword evidence="3 5" id="KW-1133">Transmembrane helix</keyword>
<evidence type="ECO:0000313" key="8">
    <source>
        <dbReference type="Proteomes" id="UP001551011"/>
    </source>
</evidence>
<dbReference type="EMBL" id="JBFAEG010000059">
    <property type="protein sequence ID" value="MEU5713760.1"/>
    <property type="molecule type" value="Genomic_DNA"/>
</dbReference>
<dbReference type="InterPro" id="IPR011701">
    <property type="entry name" value="MFS"/>
</dbReference>
<keyword evidence="4 5" id="KW-0472">Membrane</keyword>
<feature type="transmembrane region" description="Helical" evidence="5">
    <location>
        <begin position="34"/>
        <end position="52"/>
    </location>
</feature>
<dbReference type="InterPro" id="IPR020846">
    <property type="entry name" value="MFS_dom"/>
</dbReference>
<name>A0ABV3APP4_9ACTN</name>
<comment type="caution">
    <text evidence="7">The sequence shown here is derived from an EMBL/GenBank/DDBJ whole genome shotgun (WGS) entry which is preliminary data.</text>
</comment>
<feature type="transmembrane region" description="Helical" evidence="5">
    <location>
        <begin position="158"/>
        <end position="181"/>
    </location>
</feature>
<dbReference type="SUPFAM" id="SSF103473">
    <property type="entry name" value="MFS general substrate transporter"/>
    <property type="match status" value="1"/>
</dbReference>
<gene>
    <name evidence="7" type="ORF">AB0H04_44365</name>
</gene>
<feature type="transmembrane region" description="Helical" evidence="5">
    <location>
        <begin position="380"/>
        <end position="406"/>
    </location>
</feature>
<dbReference type="CDD" id="cd17324">
    <property type="entry name" value="MFS_NepI_like"/>
    <property type="match status" value="1"/>
</dbReference>
<evidence type="ECO:0000256" key="5">
    <source>
        <dbReference type="SAM" id="Phobius"/>
    </source>
</evidence>
<evidence type="ECO:0000259" key="6">
    <source>
        <dbReference type="PROSITE" id="PS50850"/>
    </source>
</evidence>
<evidence type="ECO:0000313" key="7">
    <source>
        <dbReference type="EMBL" id="MEU5713760.1"/>
    </source>
</evidence>
<keyword evidence="2 5" id="KW-0812">Transmembrane</keyword>
<dbReference type="Proteomes" id="UP001551011">
    <property type="component" value="Unassembled WGS sequence"/>
</dbReference>
<feature type="transmembrane region" description="Helical" evidence="5">
    <location>
        <begin position="306"/>
        <end position="333"/>
    </location>
</feature>
<keyword evidence="8" id="KW-1185">Reference proteome</keyword>
<feature type="transmembrane region" description="Helical" evidence="5">
    <location>
        <begin position="234"/>
        <end position="256"/>
    </location>
</feature>
<protein>
    <submittedName>
        <fullName evidence="7">MFS transporter</fullName>
    </submittedName>
</protein>
<dbReference type="InterPro" id="IPR036259">
    <property type="entry name" value="MFS_trans_sf"/>
</dbReference>
<dbReference type="PROSITE" id="PS50850">
    <property type="entry name" value="MFS"/>
    <property type="match status" value="1"/>
</dbReference>
<accession>A0ABV3APP4</accession>
<reference evidence="7 8" key="1">
    <citation type="submission" date="2024-06" db="EMBL/GenBank/DDBJ databases">
        <title>The Natural Products Discovery Center: Release of the First 8490 Sequenced Strains for Exploring Actinobacteria Biosynthetic Diversity.</title>
        <authorList>
            <person name="Kalkreuter E."/>
            <person name="Kautsar S.A."/>
            <person name="Yang D."/>
            <person name="Bader C.D."/>
            <person name="Teijaro C.N."/>
            <person name="Fluegel L."/>
            <person name="Davis C.M."/>
            <person name="Simpson J.R."/>
            <person name="Lauterbach L."/>
            <person name="Steele A.D."/>
            <person name="Gui C."/>
            <person name="Meng S."/>
            <person name="Li G."/>
            <person name="Viehrig K."/>
            <person name="Ye F."/>
            <person name="Su P."/>
            <person name="Kiefer A.F."/>
            <person name="Nichols A."/>
            <person name="Cepeda A.J."/>
            <person name="Yan W."/>
            <person name="Fan B."/>
            <person name="Jiang Y."/>
            <person name="Adhikari A."/>
            <person name="Zheng C.-J."/>
            <person name="Schuster L."/>
            <person name="Cowan T.M."/>
            <person name="Smanski M.J."/>
            <person name="Chevrette M.G."/>
            <person name="De Carvalho L.P.S."/>
            <person name="Shen B."/>
        </authorList>
    </citation>
    <scope>NUCLEOTIDE SEQUENCE [LARGE SCALE GENOMIC DNA]</scope>
    <source>
        <strain evidence="7 8">NPDC020594</strain>
    </source>
</reference>